<dbReference type="EMBL" id="JARKIE010000022">
    <property type="protein sequence ID" value="KAJ7699624.1"/>
    <property type="molecule type" value="Genomic_DNA"/>
</dbReference>
<dbReference type="Proteomes" id="UP001221757">
    <property type="component" value="Unassembled WGS sequence"/>
</dbReference>
<comment type="caution">
    <text evidence="2">The sequence shown here is derived from an EMBL/GenBank/DDBJ whole genome shotgun (WGS) entry which is preliminary data.</text>
</comment>
<evidence type="ECO:0000313" key="3">
    <source>
        <dbReference type="Proteomes" id="UP001221757"/>
    </source>
</evidence>
<proteinExistence type="predicted"/>
<feature type="region of interest" description="Disordered" evidence="1">
    <location>
        <begin position="1"/>
        <end position="22"/>
    </location>
</feature>
<dbReference type="AlphaFoldDB" id="A0AAD7DW14"/>
<sequence length="112" mass="11925">MSPSRPTSRTLSAATSSPSRPSILQRTDYSAEFLSAHMAYRTLDLVQDHLERVQGQLAAALNTSTTRSVAGKLSKGMMHRALTRGMQLPAVLGAGTVGSFVCETSSTKDAQL</sequence>
<accession>A0AAD7DW14</accession>
<organism evidence="2 3">
    <name type="scientific">Mycena rosella</name>
    <name type="common">Pink bonnet</name>
    <name type="synonym">Agaricus rosellus</name>
    <dbReference type="NCBI Taxonomy" id="1033263"/>
    <lineage>
        <taxon>Eukaryota</taxon>
        <taxon>Fungi</taxon>
        <taxon>Dikarya</taxon>
        <taxon>Basidiomycota</taxon>
        <taxon>Agaricomycotina</taxon>
        <taxon>Agaricomycetes</taxon>
        <taxon>Agaricomycetidae</taxon>
        <taxon>Agaricales</taxon>
        <taxon>Marasmiineae</taxon>
        <taxon>Mycenaceae</taxon>
        <taxon>Mycena</taxon>
    </lineage>
</organism>
<evidence type="ECO:0000256" key="1">
    <source>
        <dbReference type="SAM" id="MobiDB-lite"/>
    </source>
</evidence>
<name>A0AAD7DW14_MYCRO</name>
<reference evidence="2" key="1">
    <citation type="submission" date="2023-03" db="EMBL/GenBank/DDBJ databases">
        <title>Massive genome expansion in bonnet fungi (Mycena s.s.) driven by repeated elements and novel gene families across ecological guilds.</title>
        <authorList>
            <consortium name="Lawrence Berkeley National Laboratory"/>
            <person name="Harder C.B."/>
            <person name="Miyauchi S."/>
            <person name="Viragh M."/>
            <person name="Kuo A."/>
            <person name="Thoen E."/>
            <person name="Andreopoulos B."/>
            <person name="Lu D."/>
            <person name="Skrede I."/>
            <person name="Drula E."/>
            <person name="Henrissat B."/>
            <person name="Morin E."/>
            <person name="Kohler A."/>
            <person name="Barry K."/>
            <person name="LaButti K."/>
            <person name="Morin E."/>
            <person name="Salamov A."/>
            <person name="Lipzen A."/>
            <person name="Mereny Z."/>
            <person name="Hegedus B."/>
            <person name="Baldrian P."/>
            <person name="Stursova M."/>
            <person name="Weitz H."/>
            <person name="Taylor A."/>
            <person name="Grigoriev I.V."/>
            <person name="Nagy L.G."/>
            <person name="Martin F."/>
            <person name="Kauserud H."/>
        </authorList>
    </citation>
    <scope>NUCLEOTIDE SEQUENCE</scope>
    <source>
        <strain evidence="2">CBHHK067</strain>
    </source>
</reference>
<keyword evidence="3" id="KW-1185">Reference proteome</keyword>
<evidence type="ECO:0000313" key="2">
    <source>
        <dbReference type="EMBL" id="KAJ7699624.1"/>
    </source>
</evidence>
<protein>
    <submittedName>
        <fullName evidence="2">Uncharacterized protein</fullName>
    </submittedName>
</protein>
<gene>
    <name evidence="2" type="ORF">B0H17DRAFT_1049067</name>
</gene>